<dbReference type="Pfam" id="PF03466">
    <property type="entry name" value="LysR_substrate"/>
    <property type="match status" value="1"/>
</dbReference>
<name>A0ABZ2Y2I0_9RHOB</name>
<keyword evidence="7" id="KW-1185">Reference proteome</keyword>
<dbReference type="Gene3D" id="3.40.190.10">
    <property type="entry name" value="Periplasmic binding protein-like II"/>
    <property type="match status" value="2"/>
</dbReference>
<keyword evidence="6" id="KW-0614">Plasmid</keyword>
<keyword evidence="4" id="KW-0804">Transcription</keyword>
<dbReference type="PROSITE" id="PS50931">
    <property type="entry name" value="HTH_LYSR"/>
    <property type="match status" value="1"/>
</dbReference>
<proteinExistence type="inferred from homology"/>
<dbReference type="InterPro" id="IPR036388">
    <property type="entry name" value="WH-like_DNA-bd_sf"/>
</dbReference>
<dbReference type="PANTHER" id="PTHR30419:SF31">
    <property type="entry name" value="BLR3139 PROTEIN"/>
    <property type="match status" value="1"/>
</dbReference>
<dbReference type="InterPro" id="IPR036390">
    <property type="entry name" value="WH_DNA-bd_sf"/>
</dbReference>
<dbReference type="Gene3D" id="1.10.10.10">
    <property type="entry name" value="Winged helix-like DNA-binding domain superfamily/Winged helix DNA-binding domain"/>
    <property type="match status" value="1"/>
</dbReference>
<dbReference type="PANTHER" id="PTHR30419">
    <property type="entry name" value="HTH-TYPE TRANSCRIPTIONAL REGULATOR YBHD"/>
    <property type="match status" value="1"/>
</dbReference>
<evidence type="ECO:0000313" key="6">
    <source>
        <dbReference type="EMBL" id="WZK91131.1"/>
    </source>
</evidence>
<dbReference type="Pfam" id="PF00126">
    <property type="entry name" value="HTH_1"/>
    <property type="match status" value="1"/>
</dbReference>
<sequence>MAIKIEMLRCFSVVAQVGNLSEAAQRLGRTQSAISMTLKQLEEHLGQRLFEGERKNSLTGLGQQVFELAQIQLRQFDDTIKTIETSAQAPRGLIRIASIPSVAGLVFPSAIETMTRRHPQLMIELRDTDTQQVIDALFQGQADLGVVSGEHVLNGIRNLPLFDDEFGLICAPDHPLALQRDTPDLADVMAAGFVMNALCNQIETRDFRAAFGECNVTVHNTLSLISMVHTRNWVTILPRSVAHLTPHDLRFRQIRGLHDRRQVHLLLRERSQFKELASELADLVKHFDWEKKV</sequence>
<dbReference type="Proteomes" id="UP001623232">
    <property type="component" value="Plasmid unnamed4"/>
</dbReference>
<dbReference type="SUPFAM" id="SSF46785">
    <property type="entry name" value="Winged helix' DNA-binding domain"/>
    <property type="match status" value="1"/>
</dbReference>
<dbReference type="SUPFAM" id="SSF53850">
    <property type="entry name" value="Periplasmic binding protein-like II"/>
    <property type="match status" value="1"/>
</dbReference>
<dbReference type="RefSeq" id="WP_343211838.1">
    <property type="nucleotide sequence ID" value="NZ_CP123585.1"/>
</dbReference>
<keyword evidence="3" id="KW-0238">DNA-binding</keyword>
<evidence type="ECO:0000256" key="1">
    <source>
        <dbReference type="ARBA" id="ARBA00009437"/>
    </source>
</evidence>
<dbReference type="InterPro" id="IPR005119">
    <property type="entry name" value="LysR_subst-bd"/>
</dbReference>
<keyword evidence="2" id="KW-0805">Transcription regulation</keyword>
<evidence type="ECO:0000256" key="4">
    <source>
        <dbReference type="ARBA" id="ARBA00023163"/>
    </source>
</evidence>
<reference evidence="6 7" key="1">
    <citation type="submission" date="2023-04" db="EMBL/GenBank/DDBJ databases">
        <title>Complete genome sequence of Alisedimentitalea scapharcae.</title>
        <authorList>
            <person name="Rong J.-C."/>
            <person name="Yi M.-L."/>
            <person name="Zhao Q."/>
        </authorList>
    </citation>
    <scope>NUCLEOTIDE SEQUENCE [LARGE SCALE GENOMIC DNA]</scope>
    <source>
        <strain evidence="6 7">KCTC 42119</strain>
        <plasmid evidence="6 7">unnamed4</plasmid>
    </source>
</reference>
<evidence type="ECO:0000256" key="2">
    <source>
        <dbReference type="ARBA" id="ARBA00023015"/>
    </source>
</evidence>
<evidence type="ECO:0000256" key="3">
    <source>
        <dbReference type="ARBA" id="ARBA00023125"/>
    </source>
</evidence>
<dbReference type="EMBL" id="CP123585">
    <property type="protein sequence ID" value="WZK91131.1"/>
    <property type="molecule type" value="Genomic_DNA"/>
</dbReference>
<evidence type="ECO:0000313" key="7">
    <source>
        <dbReference type="Proteomes" id="UP001623232"/>
    </source>
</evidence>
<evidence type="ECO:0000259" key="5">
    <source>
        <dbReference type="PROSITE" id="PS50931"/>
    </source>
</evidence>
<organism evidence="6 7">
    <name type="scientific">Aliisedimentitalea scapharcae</name>
    <dbReference type="NCBI Taxonomy" id="1524259"/>
    <lineage>
        <taxon>Bacteria</taxon>
        <taxon>Pseudomonadati</taxon>
        <taxon>Pseudomonadota</taxon>
        <taxon>Alphaproteobacteria</taxon>
        <taxon>Rhodobacterales</taxon>
        <taxon>Roseobacteraceae</taxon>
        <taxon>Aliisedimentitalea</taxon>
    </lineage>
</organism>
<geneLocation type="plasmid" evidence="6 7">
    <name>unnamed4</name>
</geneLocation>
<gene>
    <name evidence="6" type="ORF">QEZ52_21425</name>
</gene>
<comment type="similarity">
    <text evidence="1">Belongs to the LysR transcriptional regulatory family.</text>
</comment>
<protein>
    <submittedName>
        <fullName evidence="6">LysR family transcriptional regulator</fullName>
    </submittedName>
</protein>
<accession>A0ABZ2Y2I0</accession>
<feature type="domain" description="HTH lysR-type" evidence="5">
    <location>
        <begin position="3"/>
        <end position="59"/>
    </location>
</feature>
<dbReference type="InterPro" id="IPR050950">
    <property type="entry name" value="HTH-type_LysR_regulators"/>
</dbReference>
<dbReference type="PRINTS" id="PR00039">
    <property type="entry name" value="HTHLYSR"/>
</dbReference>
<dbReference type="InterPro" id="IPR000847">
    <property type="entry name" value="LysR_HTH_N"/>
</dbReference>